<dbReference type="Gene3D" id="3.40.630.30">
    <property type="match status" value="1"/>
</dbReference>
<dbReference type="CDD" id="cd04301">
    <property type="entry name" value="NAT_SF"/>
    <property type="match status" value="1"/>
</dbReference>
<dbReference type="GeneID" id="51109812"/>
<dbReference type="PANTHER" id="PTHR10545">
    <property type="entry name" value="DIAMINE N-ACETYLTRANSFERASE"/>
    <property type="match status" value="1"/>
</dbReference>
<evidence type="ECO:0000259" key="3">
    <source>
        <dbReference type="PROSITE" id="PS51186"/>
    </source>
</evidence>
<dbReference type="PANTHER" id="PTHR10545:SF29">
    <property type="entry name" value="GH14572P-RELATED"/>
    <property type="match status" value="1"/>
</dbReference>
<proteinExistence type="predicted"/>
<dbReference type="InterPro" id="IPR000182">
    <property type="entry name" value="GNAT_dom"/>
</dbReference>
<dbReference type="PROSITE" id="PS51186">
    <property type="entry name" value="GNAT"/>
    <property type="match status" value="1"/>
</dbReference>
<dbReference type="InterPro" id="IPR016181">
    <property type="entry name" value="Acyl_CoA_acyltransferase"/>
</dbReference>
<evidence type="ECO:0000256" key="2">
    <source>
        <dbReference type="ARBA" id="ARBA00023315"/>
    </source>
</evidence>
<dbReference type="EMBL" id="VJWE01000011">
    <property type="protein sequence ID" value="TWG38873.1"/>
    <property type="molecule type" value="Genomic_DNA"/>
</dbReference>
<comment type="caution">
    <text evidence="4">The sequence shown here is derived from an EMBL/GenBank/DDBJ whole genome shotgun (WGS) entry which is preliminary data.</text>
</comment>
<protein>
    <submittedName>
        <fullName evidence="4">Acetyltransferase (GNAT) family protein</fullName>
    </submittedName>
</protein>
<dbReference type="RefSeq" id="WP_146869924.1">
    <property type="nucleotide sequence ID" value="NZ_VJWE01000011.1"/>
</dbReference>
<dbReference type="AlphaFoldDB" id="A0A561XRY4"/>
<sequence length="163" mass="18173">MEVGLLTPAQQEQMVDLLLALHDHYHAGRALDRVLVRNHLLDNLCGPDSQIRLVTAELGGELLGFAAIYLVYSLVEPEPAHQRQCVLKELFVSPHHRSQGIGLALMQWVARYALDNGCGRIDWSVKSSNARGIAFYESQGARLVSDRLSYRIVREEIGALAGW</sequence>
<dbReference type="InterPro" id="IPR051016">
    <property type="entry name" value="Diverse_Substrate_AcTransf"/>
</dbReference>
<evidence type="ECO:0000313" key="4">
    <source>
        <dbReference type="EMBL" id="TWG38873.1"/>
    </source>
</evidence>
<organism evidence="4 5">
    <name type="scientific">Acidovorax delafieldii</name>
    <name type="common">Pseudomonas delafieldii</name>
    <dbReference type="NCBI Taxonomy" id="47920"/>
    <lineage>
        <taxon>Bacteria</taxon>
        <taxon>Pseudomonadati</taxon>
        <taxon>Pseudomonadota</taxon>
        <taxon>Betaproteobacteria</taxon>
        <taxon>Burkholderiales</taxon>
        <taxon>Comamonadaceae</taxon>
        <taxon>Acidovorax</taxon>
    </lineage>
</organism>
<reference evidence="4 5" key="1">
    <citation type="journal article" date="2015" name="Stand. Genomic Sci.">
        <title>Genomic Encyclopedia of Bacterial and Archaeal Type Strains, Phase III: the genomes of soil and plant-associated and newly described type strains.</title>
        <authorList>
            <person name="Whitman W.B."/>
            <person name="Woyke T."/>
            <person name="Klenk H.P."/>
            <person name="Zhou Y."/>
            <person name="Lilburn T.G."/>
            <person name="Beck B.J."/>
            <person name="De Vos P."/>
            <person name="Vandamme P."/>
            <person name="Eisen J.A."/>
            <person name="Garrity G."/>
            <person name="Hugenholtz P."/>
            <person name="Kyrpides N.C."/>
        </authorList>
    </citation>
    <scope>NUCLEOTIDE SEQUENCE [LARGE SCALE GENOMIC DNA]</scope>
    <source>
        <strain evidence="4 5">DSM 64</strain>
    </source>
</reference>
<accession>A0A561XRY4</accession>
<name>A0A561XRY4_ACIDE</name>
<dbReference type="GO" id="GO:0008080">
    <property type="term" value="F:N-acetyltransferase activity"/>
    <property type="evidence" value="ECO:0007669"/>
    <property type="project" value="TreeGrafter"/>
</dbReference>
<keyword evidence="1 4" id="KW-0808">Transferase</keyword>
<dbReference type="Pfam" id="PF00583">
    <property type="entry name" value="Acetyltransf_1"/>
    <property type="match status" value="1"/>
</dbReference>
<evidence type="ECO:0000256" key="1">
    <source>
        <dbReference type="ARBA" id="ARBA00022679"/>
    </source>
</evidence>
<feature type="domain" description="N-acetyltransferase" evidence="3">
    <location>
        <begin position="1"/>
        <end position="163"/>
    </location>
</feature>
<dbReference type="SUPFAM" id="SSF55729">
    <property type="entry name" value="Acyl-CoA N-acyltransferases (Nat)"/>
    <property type="match status" value="1"/>
</dbReference>
<gene>
    <name evidence="4" type="ORF">ATF69_0739</name>
</gene>
<evidence type="ECO:0000313" key="5">
    <source>
        <dbReference type="Proteomes" id="UP000321485"/>
    </source>
</evidence>
<keyword evidence="2" id="KW-0012">Acyltransferase</keyword>
<dbReference type="Proteomes" id="UP000321485">
    <property type="component" value="Unassembled WGS sequence"/>
</dbReference>